<organism evidence="1">
    <name type="scientific">Clostridium botulinum B str. Osaka05</name>
    <dbReference type="NCBI Taxonomy" id="1407017"/>
    <lineage>
        <taxon>Bacteria</taxon>
        <taxon>Bacillati</taxon>
        <taxon>Bacillota</taxon>
        <taxon>Clostridia</taxon>
        <taxon>Eubacteriales</taxon>
        <taxon>Clostridiaceae</taxon>
        <taxon>Clostridium</taxon>
    </lineage>
</organism>
<name>A0A060N600_CLOBO</name>
<evidence type="ECO:0000313" key="1">
    <source>
        <dbReference type="EMBL" id="BAO04985.1"/>
    </source>
</evidence>
<sequence length="64" mass="7627">MNKKYNLKQFNNDINHYNRKNPVTVGKEVKIIFHDAIVFSGKITEENIGEIQKLVYISDNYIYY</sequence>
<proteinExistence type="predicted"/>
<dbReference type="AlphaFoldDB" id="A0A060N600"/>
<dbReference type="Proteomes" id="UP000054164">
    <property type="component" value="Unassembled WGS sequence"/>
</dbReference>
<accession>A0A060N600</accession>
<dbReference type="RefSeq" id="WP_030032078.1">
    <property type="nucleotide sequence ID" value="NZ_BA000058.1"/>
</dbReference>
<reference evidence="1" key="1">
    <citation type="submission" date="2013-10" db="EMBL/GenBank/DDBJ databases">
        <title>Draft genome sequence of Clostridium botulinum type B strain Osaka05.</title>
        <authorList>
            <person name="Sakaguchi Y."/>
            <person name="Hosomi K."/>
            <person name="Uchiyama J."/>
            <person name="Ogura Y."/>
            <person name="Sakaguchi M."/>
            <person name="Kohda T."/>
            <person name="Mukamoto M."/>
            <person name="Misawa N."/>
            <person name="Matsuzaki S."/>
            <person name="Hayashi T."/>
            <person name="Kozaki S."/>
        </authorList>
    </citation>
    <scope>NUCLEOTIDE SEQUENCE</scope>
    <source>
        <strain evidence="1">Osaka05</strain>
    </source>
</reference>
<gene>
    <name evidence="1" type="ORF">CBO05P1_266</name>
</gene>
<dbReference type="EMBL" id="BA000058">
    <property type="protein sequence ID" value="BAO04985.1"/>
    <property type="molecule type" value="Genomic_DNA"/>
</dbReference>
<protein>
    <submittedName>
        <fullName evidence="1">Uncharacterized protein</fullName>
    </submittedName>
</protein>
<dbReference type="HOGENOM" id="CLU_2859708_0_0_9"/>